<evidence type="ECO:0000313" key="11">
    <source>
        <dbReference type="Proteomes" id="UP001159405"/>
    </source>
</evidence>
<comment type="similarity">
    <text evidence="2 9">Belongs to the sulfotransferase 2 family.</text>
</comment>
<dbReference type="InterPro" id="IPR018011">
    <property type="entry name" value="Carb_sulfotrans_8-10"/>
</dbReference>
<name>A0ABN8MU10_9CNID</name>
<feature type="non-terminal residue" evidence="10">
    <location>
        <position position="1"/>
    </location>
</feature>
<protein>
    <recommendedName>
        <fullName evidence="9">Carbohydrate sulfotransferase</fullName>
        <ecNumber evidence="9">2.8.2.-</ecNumber>
    </recommendedName>
</protein>
<evidence type="ECO:0000256" key="4">
    <source>
        <dbReference type="ARBA" id="ARBA00022692"/>
    </source>
</evidence>
<keyword evidence="7" id="KW-0472">Membrane</keyword>
<evidence type="ECO:0000256" key="9">
    <source>
        <dbReference type="RuleBase" id="RU364020"/>
    </source>
</evidence>
<evidence type="ECO:0000256" key="8">
    <source>
        <dbReference type="ARBA" id="ARBA00023180"/>
    </source>
</evidence>
<organism evidence="10 11">
    <name type="scientific">Porites lobata</name>
    <dbReference type="NCBI Taxonomy" id="104759"/>
    <lineage>
        <taxon>Eukaryota</taxon>
        <taxon>Metazoa</taxon>
        <taxon>Cnidaria</taxon>
        <taxon>Anthozoa</taxon>
        <taxon>Hexacorallia</taxon>
        <taxon>Scleractinia</taxon>
        <taxon>Fungiina</taxon>
        <taxon>Poritidae</taxon>
        <taxon>Porites</taxon>
    </lineage>
</organism>
<keyword evidence="3 9" id="KW-0808">Transferase</keyword>
<gene>
    <name evidence="10" type="ORF">PLOB_00031237</name>
</gene>
<dbReference type="Proteomes" id="UP001159405">
    <property type="component" value="Unassembled WGS sequence"/>
</dbReference>
<accession>A0ABN8MU10</accession>
<comment type="subcellular location">
    <subcellularLocation>
        <location evidence="1 9">Golgi apparatus membrane</location>
        <topology evidence="1 9">Single-pass type II membrane protein</topology>
    </subcellularLocation>
</comment>
<dbReference type="PANTHER" id="PTHR12137:SF54">
    <property type="entry name" value="CARBOHYDRATE SULFOTRANSFERASE"/>
    <property type="match status" value="1"/>
</dbReference>
<reference evidence="10 11" key="1">
    <citation type="submission" date="2022-05" db="EMBL/GenBank/DDBJ databases">
        <authorList>
            <consortium name="Genoscope - CEA"/>
            <person name="William W."/>
        </authorList>
    </citation>
    <scope>NUCLEOTIDE SEQUENCE [LARGE SCALE GENOMIC DNA]</scope>
</reference>
<proteinExistence type="inferred from homology"/>
<dbReference type="InterPro" id="IPR005331">
    <property type="entry name" value="Sulfotransferase"/>
</dbReference>
<keyword evidence="11" id="KW-1185">Reference proteome</keyword>
<keyword evidence="8 9" id="KW-0325">Glycoprotein</keyword>
<keyword evidence="4" id="KW-0812">Transmembrane</keyword>
<keyword evidence="9" id="KW-0119">Carbohydrate metabolism</keyword>
<evidence type="ECO:0000256" key="7">
    <source>
        <dbReference type="ARBA" id="ARBA00023136"/>
    </source>
</evidence>
<evidence type="ECO:0000256" key="3">
    <source>
        <dbReference type="ARBA" id="ARBA00022679"/>
    </source>
</evidence>
<dbReference type="Pfam" id="PF03567">
    <property type="entry name" value="Sulfotransfer_2"/>
    <property type="match status" value="2"/>
</dbReference>
<dbReference type="EC" id="2.8.2.-" evidence="9"/>
<dbReference type="InterPro" id="IPR027417">
    <property type="entry name" value="P-loop_NTPase"/>
</dbReference>
<keyword evidence="9" id="KW-0735">Signal-anchor</keyword>
<evidence type="ECO:0000256" key="6">
    <source>
        <dbReference type="ARBA" id="ARBA00023034"/>
    </source>
</evidence>
<comment type="caution">
    <text evidence="10">The sequence shown here is derived from an EMBL/GenBank/DDBJ whole genome shotgun (WGS) entry which is preliminary data.</text>
</comment>
<dbReference type="EMBL" id="CALNXK010000004">
    <property type="protein sequence ID" value="CAH3035908.1"/>
    <property type="molecule type" value="Genomic_DNA"/>
</dbReference>
<evidence type="ECO:0000313" key="10">
    <source>
        <dbReference type="EMBL" id="CAH3035908.1"/>
    </source>
</evidence>
<evidence type="ECO:0000256" key="1">
    <source>
        <dbReference type="ARBA" id="ARBA00004323"/>
    </source>
</evidence>
<sequence>ILKTYRKFLFVREPFERLVSAYRDCFWGKFKAKQDYWKNYQEKIKEVLMSRTSLPNETYSEKVTFEQFATYLVLRRREGGLFQEHWREQYKLCHPCRIQFDYIGHYETLAEDAMFILRKANLENKVNFPEWQPTDTSELMHKYYSTLSLLRIRQLQSIYNKDFELFGYSYPGPLKAVVDNLINDKFKSEQSKLSRYVNQIRSSLNQVRKSFDETVPVPENMTEQLVAALSAKNRKAKKQIEKYCTKHRTDPQSDADPNLRNFFVVEKYKIVYCGVPKVACTVWKGIMAKLQGLNISNGIHKNTKGKLKTLSNYSVGERETILKTYRKFLFVREPFERLLSAYRDCFWGKYKTKQDYWKDYQGKIKQVLMSRTSLPNETYSGNVTFEQFATYLVLRRREGGLFQEHWREQYKLCHPCRIQFDYIGHYETMAEDAMFILRKTNLENKVNFPEWQPTDTRELMQKYYSTLSLLRIRQLQSIYNNDLELFGYSYPGPLKAVVDNLINDKL</sequence>
<dbReference type="PANTHER" id="PTHR12137">
    <property type="entry name" value="CARBOHYDRATE SULFOTRANSFERASE"/>
    <property type="match status" value="1"/>
</dbReference>
<keyword evidence="5" id="KW-1133">Transmembrane helix</keyword>
<evidence type="ECO:0000256" key="5">
    <source>
        <dbReference type="ARBA" id="ARBA00022989"/>
    </source>
</evidence>
<dbReference type="SUPFAM" id="SSF52540">
    <property type="entry name" value="P-loop containing nucleoside triphosphate hydrolases"/>
    <property type="match status" value="2"/>
</dbReference>
<evidence type="ECO:0000256" key="2">
    <source>
        <dbReference type="ARBA" id="ARBA00006339"/>
    </source>
</evidence>
<keyword evidence="6 9" id="KW-0333">Golgi apparatus</keyword>